<protein>
    <submittedName>
        <fullName evidence="4">Copper oxidase</fullName>
    </submittedName>
</protein>
<sequence>MSTFSRRDWLRAGAAAVGGATLGRISRAAALPATWDPQTAADALAADSVAAANASRTAGRPAPPASAPRRDLSTPYVGDRPPRVHTPNGSSITGSRGPDGVWVYHLTAEEVEHEFAPGLTATCWGYNGQVHGPTFEAVEGDRVRVYVTNRLPVATTVHWHGFFLPSGMDGVGGLSQAPIPPGETYVYEFPITQNGTFMYHSHHDEMTQIALGLTGMFVVHERGADRFDRDVAIMLHEWRIEPGTSRPDPNEMSDFNVLTMNARAYPGTDPLVVGHMDRVRIRFGNLSPMDHHPIHLHGHVWKIAATDGGRIPDAAQWPETTVLVPVGSTRTVEFTADALGDWAMHCHMTHHVMNQMGHGVPNMTGVDAATLDRQVQPVAPGYMTMGEAGMDEHGAHVESGHMPVPENSIPMVGQMGPFGYITMGGMYTNLKVRPKPVDYDRDPGWYDHPPGTVAGPADPAQLARDGIALT</sequence>
<dbReference type="CDD" id="cd13860">
    <property type="entry name" value="CuRO_1_2dMco_1"/>
    <property type="match status" value="1"/>
</dbReference>
<dbReference type="Pfam" id="PF07731">
    <property type="entry name" value="Cu-oxidase_2"/>
    <property type="match status" value="1"/>
</dbReference>
<dbReference type="PROSITE" id="PS51318">
    <property type="entry name" value="TAT"/>
    <property type="match status" value="1"/>
</dbReference>
<evidence type="ECO:0000256" key="1">
    <source>
        <dbReference type="SAM" id="MobiDB-lite"/>
    </source>
</evidence>
<dbReference type="AlphaFoldDB" id="A0A271J571"/>
<dbReference type="InterPro" id="IPR008972">
    <property type="entry name" value="Cupredoxin"/>
</dbReference>
<feature type="region of interest" description="Disordered" evidence="1">
    <location>
        <begin position="54"/>
        <end position="95"/>
    </location>
</feature>
<name>A0A271J571_9BACT</name>
<proteinExistence type="predicted"/>
<evidence type="ECO:0000313" key="5">
    <source>
        <dbReference type="Proteomes" id="UP000216339"/>
    </source>
</evidence>
<dbReference type="Pfam" id="PF07732">
    <property type="entry name" value="Cu-oxidase_3"/>
    <property type="match status" value="1"/>
</dbReference>
<dbReference type="OrthoDB" id="9757546at2"/>
<dbReference type="InterPro" id="IPR006311">
    <property type="entry name" value="TAT_signal"/>
</dbReference>
<dbReference type="SUPFAM" id="SSF49503">
    <property type="entry name" value="Cupredoxins"/>
    <property type="match status" value="2"/>
</dbReference>
<reference evidence="4 5" key="1">
    <citation type="submission" date="2016-11" db="EMBL/GenBank/DDBJ databases">
        <title>Study of marine rhodopsin-containing bacteria.</title>
        <authorList>
            <person name="Yoshizawa S."/>
            <person name="Kumagai Y."/>
            <person name="Kogure K."/>
        </authorList>
    </citation>
    <scope>NUCLEOTIDE SEQUENCE [LARGE SCALE GENOMIC DNA]</scope>
    <source>
        <strain evidence="4 5">SAORIC-28</strain>
    </source>
</reference>
<dbReference type="GO" id="GO:0005507">
    <property type="term" value="F:copper ion binding"/>
    <property type="evidence" value="ECO:0007669"/>
    <property type="project" value="InterPro"/>
</dbReference>
<dbReference type="InterPro" id="IPR011707">
    <property type="entry name" value="Cu-oxidase-like_N"/>
</dbReference>
<evidence type="ECO:0000313" key="4">
    <source>
        <dbReference type="EMBL" id="PAP78214.1"/>
    </source>
</evidence>
<dbReference type="Proteomes" id="UP000216339">
    <property type="component" value="Unassembled WGS sequence"/>
</dbReference>
<dbReference type="PANTHER" id="PTHR11709">
    <property type="entry name" value="MULTI-COPPER OXIDASE"/>
    <property type="match status" value="1"/>
</dbReference>
<accession>A0A271J571</accession>
<dbReference type="InterPro" id="IPR045087">
    <property type="entry name" value="Cu-oxidase_fam"/>
</dbReference>
<comment type="caution">
    <text evidence="4">The sequence shown here is derived from an EMBL/GenBank/DDBJ whole genome shotgun (WGS) entry which is preliminary data.</text>
</comment>
<dbReference type="EMBL" id="MQWD01000001">
    <property type="protein sequence ID" value="PAP78214.1"/>
    <property type="molecule type" value="Genomic_DNA"/>
</dbReference>
<feature type="domain" description="Plastocyanin-like" evidence="2">
    <location>
        <begin position="246"/>
        <end position="360"/>
    </location>
</feature>
<evidence type="ECO:0000259" key="3">
    <source>
        <dbReference type="Pfam" id="PF07732"/>
    </source>
</evidence>
<organism evidence="4 5">
    <name type="scientific">Rubrivirga marina</name>
    <dbReference type="NCBI Taxonomy" id="1196024"/>
    <lineage>
        <taxon>Bacteria</taxon>
        <taxon>Pseudomonadati</taxon>
        <taxon>Rhodothermota</taxon>
        <taxon>Rhodothermia</taxon>
        <taxon>Rhodothermales</taxon>
        <taxon>Rubricoccaceae</taxon>
        <taxon>Rubrivirga</taxon>
    </lineage>
</organism>
<dbReference type="Gene3D" id="2.60.40.420">
    <property type="entry name" value="Cupredoxins - blue copper proteins"/>
    <property type="match status" value="1"/>
</dbReference>
<dbReference type="GO" id="GO:0016491">
    <property type="term" value="F:oxidoreductase activity"/>
    <property type="evidence" value="ECO:0007669"/>
    <property type="project" value="UniProtKB-KW"/>
</dbReference>
<dbReference type="RefSeq" id="WP_095511896.1">
    <property type="nucleotide sequence ID" value="NZ_MQWD01000001.1"/>
</dbReference>
<dbReference type="InterPro" id="IPR011706">
    <property type="entry name" value="Cu-oxidase_C"/>
</dbReference>
<keyword evidence="5" id="KW-1185">Reference proteome</keyword>
<feature type="domain" description="Plastocyanin-like" evidence="3">
    <location>
        <begin position="110"/>
        <end position="222"/>
    </location>
</feature>
<dbReference type="CDD" id="cd04202">
    <property type="entry name" value="CuRO_D2_2dMcoN_like"/>
    <property type="match status" value="1"/>
</dbReference>
<evidence type="ECO:0000259" key="2">
    <source>
        <dbReference type="Pfam" id="PF07731"/>
    </source>
</evidence>
<gene>
    <name evidence="4" type="ORF">BSZ37_18160</name>
</gene>